<accession>A9P6Q3</accession>
<dbReference type="InterPro" id="IPR032808">
    <property type="entry name" value="DoxX"/>
</dbReference>
<proteinExistence type="evidence at transcript level"/>
<dbReference type="GO" id="GO:0005886">
    <property type="term" value="C:plasma membrane"/>
    <property type="evidence" value="ECO:0007669"/>
    <property type="project" value="UniProtKB-SubCell"/>
</dbReference>
<evidence type="ECO:0000256" key="2">
    <source>
        <dbReference type="ARBA" id="ARBA00022475"/>
    </source>
</evidence>
<evidence type="ECO:0000256" key="6">
    <source>
        <dbReference type="SAM" id="Phobius"/>
    </source>
</evidence>
<dbReference type="PANTHER" id="PTHR33452:SF1">
    <property type="entry name" value="INNER MEMBRANE PROTEIN YPHA-RELATED"/>
    <property type="match status" value="1"/>
</dbReference>
<keyword evidence="5 6" id="KW-0472">Membrane</keyword>
<evidence type="ECO:0000256" key="5">
    <source>
        <dbReference type="ARBA" id="ARBA00023136"/>
    </source>
</evidence>
<keyword evidence="4 6" id="KW-1133">Transmembrane helix</keyword>
<evidence type="ECO:0000256" key="3">
    <source>
        <dbReference type="ARBA" id="ARBA00022692"/>
    </source>
</evidence>
<evidence type="ECO:0008006" key="8">
    <source>
        <dbReference type="Google" id="ProtNLM"/>
    </source>
</evidence>
<sequence>MSSAPYREMGESDKSDRWGDFGRDFGALVLRVVVSLTLVHHGLQKFHNPEGFSAGVVAKSFPSLPGTPLLWTYAAAGMEIVAPVLLACGLFARLASFGLLVTMSFANAFHFMTTGMEGYPLGVPAAGAYAFEPSMLCGAVFFYFMVAGPGKWSLTPKY</sequence>
<organism evidence="7">
    <name type="scientific">Prorocentrum minimum</name>
    <name type="common">Dinoflagellate</name>
    <name type="synonym">Exuviaella minima</name>
    <dbReference type="NCBI Taxonomy" id="39449"/>
    <lineage>
        <taxon>Eukaryota</taxon>
        <taxon>Sar</taxon>
        <taxon>Alveolata</taxon>
        <taxon>Dinophyceae</taxon>
        <taxon>Prorocentrales</taxon>
        <taxon>Prorocentraceae</taxon>
        <taxon>Prorocentrum</taxon>
    </lineage>
</organism>
<keyword evidence="3 6" id="KW-0812">Transmembrane</keyword>
<evidence type="ECO:0000313" key="7">
    <source>
        <dbReference type="EMBL" id="ABX80190.1"/>
    </source>
</evidence>
<feature type="transmembrane region" description="Helical" evidence="6">
    <location>
        <begin position="70"/>
        <end position="92"/>
    </location>
</feature>
<evidence type="ECO:0000256" key="4">
    <source>
        <dbReference type="ARBA" id="ARBA00022989"/>
    </source>
</evidence>
<dbReference type="PANTHER" id="PTHR33452">
    <property type="entry name" value="OXIDOREDUCTASE CATD-RELATED"/>
    <property type="match status" value="1"/>
</dbReference>
<feature type="transmembrane region" description="Helical" evidence="6">
    <location>
        <begin position="128"/>
        <end position="148"/>
    </location>
</feature>
<dbReference type="AlphaFoldDB" id="A9P6Q3"/>
<evidence type="ECO:0000256" key="1">
    <source>
        <dbReference type="ARBA" id="ARBA00004651"/>
    </source>
</evidence>
<comment type="subcellular location">
    <subcellularLocation>
        <location evidence="1">Cell membrane</location>
        <topology evidence="1">Multi-pass membrane protein</topology>
    </subcellularLocation>
</comment>
<feature type="transmembrane region" description="Helical" evidence="6">
    <location>
        <begin position="97"/>
        <end position="116"/>
    </location>
</feature>
<name>A9P6Q3_PROMN</name>
<dbReference type="InterPro" id="IPR051907">
    <property type="entry name" value="DoxX-like_oxidoreductase"/>
</dbReference>
<protein>
    <recommendedName>
        <fullName evidence="8">DoxX family protein</fullName>
    </recommendedName>
</protein>
<dbReference type="Pfam" id="PF07681">
    <property type="entry name" value="DoxX"/>
    <property type="match status" value="1"/>
</dbReference>
<keyword evidence="2" id="KW-1003">Cell membrane</keyword>
<reference evidence="7" key="1">
    <citation type="journal article" date="2007" name="Proc. Natl. Acad. Sci. U.S.A.">
        <title>Spliced leader RNA trans-splicing in dinoflagellates.</title>
        <authorList>
            <person name="Zhang H."/>
            <person name="Hou Y."/>
            <person name="Miranda L."/>
            <person name="Campbell D.A."/>
            <person name="Sturm N.R."/>
            <person name="Gaasterland T."/>
            <person name="Lin S."/>
        </authorList>
    </citation>
    <scope>NUCLEOTIDE SEQUENCE</scope>
    <source>
        <strain evidence="7">Pmi-5p-12</strain>
    </source>
</reference>
<dbReference type="EMBL" id="EF134374">
    <property type="protein sequence ID" value="ABX80190.1"/>
    <property type="molecule type" value="mRNA"/>
</dbReference>